<feature type="binding site" evidence="7">
    <location>
        <position position="151"/>
    </location>
    <ligand>
        <name>a 1,2-diacyl-sn-glycero-3-phospho-(1'-sn-glycerol)</name>
        <dbReference type="ChEBI" id="CHEBI:64716"/>
    </ligand>
</feature>
<dbReference type="GO" id="GO:0008961">
    <property type="term" value="F:phosphatidylglycerol-prolipoprotein diacylglyceryl transferase activity"/>
    <property type="evidence" value="ECO:0007669"/>
    <property type="project" value="UniProtKB-UniRule"/>
</dbReference>
<comment type="pathway">
    <text evidence="7">Protein modification; lipoprotein biosynthesis (diacylglyceryl transfer).</text>
</comment>
<dbReference type="GO" id="GO:0005886">
    <property type="term" value="C:plasma membrane"/>
    <property type="evidence" value="ECO:0007669"/>
    <property type="project" value="UniProtKB-SubCell"/>
</dbReference>
<dbReference type="PANTHER" id="PTHR30589:SF0">
    <property type="entry name" value="PHOSPHATIDYLGLYCEROL--PROLIPOPROTEIN DIACYLGLYCERYL TRANSFERASE"/>
    <property type="match status" value="1"/>
</dbReference>
<dbReference type="NCBIfam" id="TIGR00544">
    <property type="entry name" value="lgt"/>
    <property type="match status" value="1"/>
</dbReference>
<accession>A0A1G5BQM3</accession>
<evidence type="ECO:0000256" key="3">
    <source>
        <dbReference type="ARBA" id="ARBA00022679"/>
    </source>
</evidence>
<protein>
    <recommendedName>
        <fullName evidence="7">Phosphatidylglycerol--prolipoprotein diacylglyceryl transferase</fullName>
        <ecNumber evidence="7">2.5.1.145</ecNumber>
    </recommendedName>
</protein>
<keyword evidence="6 7" id="KW-0472">Membrane</keyword>
<dbReference type="PANTHER" id="PTHR30589">
    <property type="entry name" value="PROLIPOPROTEIN DIACYLGLYCERYL TRANSFERASE"/>
    <property type="match status" value="1"/>
</dbReference>
<evidence type="ECO:0000256" key="8">
    <source>
        <dbReference type="SAM" id="MobiDB-lite"/>
    </source>
</evidence>
<keyword evidence="3 7" id="KW-0808">Transferase</keyword>
<dbReference type="EC" id="2.5.1.145" evidence="7"/>
<evidence type="ECO:0000256" key="1">
    <source>
        <dbReference type="ARBA" id="ARBA00007150"/>
    </source>
</evidence>
<feature type="compositionally biased region" description="Basic and acidic residues" evidence="8">
    <location>
        <begin position="296"/>
        <end position="308"/>
    </location>
</feature>
<evidence type="ECO:0000313" key="9">
    <source>
        <dbReference type="EMBL" id="SCX92377.1"/>
    </source>
</evidence>
<proteinExistence type="inferred from homology"/>
<dbReference type="Proteomes" id="UP000183047">
    <property type="component" value="Unassembled WGS sequence"/>
</dbReference>
<gene>
    <name evidence="7" type="primary">lgt</name>
    <name evidence="9" type="ORF">SAMN02910451_00759</name>
</gene>
<name>A0A1G5BQM3_9FIRM</name>
<feature type="compositionally biased region" description="Basic and acidic residues" evidence="8">
    <location>
        <begin position="315"/>
        <end position="333"/>
    </location>
</feature>
<feature type="transmembrane region" description="Helical" evidence="7">
    <location>
        <begin position="260"/>
        <end position="280"/>
    </location>
</feature>
<dbReference type="GO" id="GO:0042158">
    <property type="term" value="P:lipoprotein biosynthetic process"/>
    <property type="evidence" value="ECO:0007669"/>
    <property type="project" value="UniProtKB-UniRule"/>
</dbReference>
<keyword evidence="4 7" id="KW-0812">Transmembrane</keyword>
<dbReference type="RefSeq" id="WP_074461519.1">
    <property type="nucleotide sequence ID" value="NZ_FMUR01000005.1"/>
</dbReference>
<feature type="transmembrane region" description="Helical" evidence="7">
    <location>
        <begin position="108"/>
        <end position="125"/>
    </location>
</feature>
<comment type="similarity">
    <text evidence="1 7">Belongs to the Lgt family.</text>
</comment>
<dbReference type="AlphaFoldDB" id="A0A1G5BQM3"/>
<dbReference type="EMBL" id="FMUR01000005">
    <property type="protein sequence ID" value="SCX92377.1"/>
    <property type="molecule type" value="Genomic_DNA"/>
</dbReference>
<feature type="transmembrane region" description="Helical" evidence="7">
    <location>
        <begin position="203"/>
        <end position="221"/>
    </location>
</feature>
<dbReference type="UniPathway" id="UPA00664"/>
<evidence type="ECO:0000256" key="6">
    <source>
        <dbReference type="ARBA" id="ARBA00023136"/>
    </source>
</evidence>
<evidence type="ECO:0000256" key="7">
    <source>
        <dbReference type="HAMAP-Rule" id="MF_01147"/>
    </source>
</evidence>
<keyword evidence="10" id="KW-1185">Reference proteome</keyword>
<evidence type="ECO:0000313" key="10">
    <source>
        <dbReference type="Proteomes" id="UP000183047"/>
    </source>
</evidence>
<dbReference type="Pfam" id="PF01790">
    <property type="entry name" value="LGT"/>
    <property type="match status" value="1"/>
</dbReference>
<feature type="transmembrane region" description="Helical" evidence="7">
    <location>
        <begin position="65"/>
        <end position="88"/>
    </location>
</feature>
<evidence type="ECO:0000256" key="4">
    <source>
        <dbReference type="ARBA" id="ARBA00022692"/>
    </source>
</evidence>
<comment type="function">
    <text evidence="7">Catalyzes the transfer of the diacylglyceryl group from phosphatidylglycerol to the sulfhydryl group of the N-terminal cysteine of a prolipoprotein, the first step in the formation of mature lipoproteins.</text>
</comment>
<evidence type="ECO:0000256" key="2">
    <source>
        <dbReference type="ARBA" id="ARBA00022475"/>
    </source>
</evidence>
<keyword evidence="9" id="KW-0449">Lipoprotein</keyword>
<evidence type="ECO:0000256" key="5">
    <source>
        <dbReference type="ARBA" id="ARBA00022989"/>
    </source>
</evidence>
<comment type="subcellular location">
    <subcellularLocation>
        <location evidence="7">Cell membrane</location>
        <topology evidence="7">Multi-pass membrane protein</topology>
    </subcellularLocation>
</comment>
<feature type="transmembrane region" description="Helical" evidence="7">
    <location>
        <begin position="29"/>
        <end position="53"/>
    </location>
</feature>
<keyword evidence="2 7" id="KW-1003">Cell membrane</keyword>
<feature type="region of interest" description="Disordered" evidence="8">
    <location>
        <begin position="291"/>
        <end position="333"/>
    </location>
</feature>
<sequence>MTAGDMGRMDIDFPNLHIYLHNVPKSFEVFGFTIALYGVIIGLGFLFALFLIANVAKKTDQDPDIYWDLAVYVIIFSIIGARLYYVIFSWDSYKDDLLGILAIRNGGLAIYGGVIAGFATIYIFSRVKKCKFLKLTDTVMPGLLLGQVMGRWGNFTNREVFGEYTDGLLAMRLPIEMVRSSDVSDLMIEHMNGANYIQVSPTFLYESLWNLGLLIIILLYTKHKKFDGEITLMYLGGYGIGRAWIEHVRTDRLFFANTKIPISMMIGLCCFVFAAVAEVVTRVRLSKVAVGGTEAVEDREKEADKESEPESEAIEGEKAQKEMNNEIESENKE</sequence>
<comment type="catalytic activity">
    <reaction evidence="7">
        <text>L-cysteinyl-[prolipoprotein] + a 1,2-diacyl-sn-glycero-3-phospho-(1'-sn-glycerol) = an S-1,2-diacyl-sn-glyceryl-L-cysteinyl-[prolipoprotein] + sn-glycerol 1-phosphate + H(+)</text>
        <dbReference type="Rhea" id="RHEA:56712"/>
        <dbReference type="Rhea" id="RHEA-COMP:14679"/>
        <dbReference type="Rhea" id="RHEA-COMP:14680"/>
        <dbReference type="ChEBI" id="CHEBI:15378"/>
        <dbReference type="ChEBI" id="CHEBI:29950"/>
        <dbReference type="ChEBI" id="CHEBI:57685"/>
        <dbReference type="ChEBI" id="CHEBI:64716"/>
        <dbReference type="ChEBI" id="CHEBI:140658"/>
        <dbReference type="EC" id="2.5.1.145"/>
    </reaction>
</comment>
<dbReference type="InterPro" id="IPR001640">
    <property type="entry name" value="Lgt"/>
</dbReference>
<reference evidence="10" key="1">
    <citation type="submission" date="2016-10" db="EMBL/GenBank/DDBJ databases">
        <authorList>
            <person name="Varghese N."/>
            <person name="Submissions S."/>
        </authorList>
    </citation>
    <scope>NUCLEOTIDE SEQUENCE [LARGE SCALE GENOMIC DNA]</scope>
    <source>
        <strain evidence="10">XBD2006</strain>
    </source>
</reference>
<organism evidence="9 10">
    <name type="scientific">Butyrivibrio hungatei</name>
    <dbReference type="NCBI Taxonomy" id="185008"/>
    <lineage>
        <taxon>Bacteria</taxon>
        <taxon>Bacillati</taxon>
        <taxon>Bacillota</taxon>
        <taxon>Clostridia</taxon>
        <taxon>Lachnospirales</taxon>
        <taxon>Lachnospiraceae</taxon>
        <taxon>Butyrivibrio</taxon>
    </lineage>
</organism>
<keyword evidence="5 7" id="KW-1133">Transmembrane helix</keyword>
<dbReference type="HAMAP" id="MF_01147">
    <property type="entry name" value="Lgt"/>
    <property type="match status" value="1"/>
</dbReference>